<feature type="region of interest" description="Disordered" evidence="1">
    <location>
        <begin position="36"/>
        <end position="64"/>
    </location>
</feature>
<feature type="region of interest" description="Disordered" evidence="1">
    <location>
        <begin position="88"/>
        <end position="114"/>
    </location>
</feature>
<dbReference type="EMBL" id="BLXT01007044">
    <property type="protein sequence ID" value="GFO36120.1"/>
    <property type="molecule type" value="Genomic_DNA"/>
</dbReference>
<keyword evidence="3" id="KW-1185">Reference proteome</keyword>
<dbReference type="AlphaFoldDB" id="A0AAV4CW83"/>
<protein>
    <submittedName>
        <fullName evidence="2">Uncharacterized protein</fullName>
    </submittedName>
</protein>
<proteinExistence type="predicted"/>
<accession>A0AAV4CW83</accession>
<name>A0AAV4CW83_9GAST</name>
<evidence type="ECO:0000256" key="1">
    <source>
        <dbReference type="SAM" id="MobiDB-lite"/>
    </source>
</evidence>
<reference evidence="2 3" key="1">
    <citation type="journal article" date="2021" name="Elife">
        <title>Chloroplast acquisition without the gene transfer in kleptoplastic sea slugs, Plakobranchus ocellatus.</title>
        <authorList>
            <person name="Maeda T."/>
            <person name="Takahashi S."/>
            <person name="Yoshida T."/>
            <person name="Shimamura S."/>
            <person name="Takaki Y."/>
            <person name="Nagai Y."/>
            <person name="Toyoda A."/>
            <person name="Suzuki Y."/>
            <person name="Arimoto A."/>
            <person name="Ishii H."/>
            <person name="Satoh N."/>
            <person name="Nishiyama T."/>
            <person name="Hasebe M."/>
            <person name="Maruyama T."/>
            <person name="Minagawa J."/>
            <person name="Obokata J."/>
            <person name="Shigenobu S."/>
        </authorList>
    </citation>
    <scope>NUCLEOTIDE SEQUENCE [LARGE SCALE GENOMIC DNA]</scope>
</reference>
<dbReference type="Proteomes" id="UP000735302">
    <property type="component" value="Unassembled WGS sequence"/>
</dbReference>
<evidence type="ECO:0000313" key="3">
    <source>
        <dbReference type="Proteomes" id="UP000735302"/>
    </source>
</evidence>
<sequence>MATMEEIVKQADLLGYRGEKREEYLKQEFKLLAERQEKKEEAERQEKKEEAERQERKEEADRKERLELEKMKLDAEMKLLQAKIEAGIIKNEPDGSSARSNDAGAKHQKLPNFQDGRDDLDIWLTRFERFAESNG</sequence>
<organism evidence="2 3">
    <name type="scientific">Plakobranchus ocellatus</name>
    <dbReference type="NCBI Taxonomy" id="259542"/>
    <lineage>
        <taxon>Eukaryota</taxon>
        <taxon>Metazoa</taxon>
        <taxon>Spiralia</taxon>
        <taxon>Lophotrochozoa</taxon>
        <taxon>Mollusca</taxon>
        <taxon>Gastropoda</taxon>
        <taxon>Heterobranchia</taxon>
        <taxon>Euthyneura</taxon>
        <taxon>Panpulmonata</taxon>
        <taxon>Sacoglossa</taxon>
        <taxon>Placobranchoidea</taxon>
        <taxon>Plakobranchidae</taxon>
        <taxon>Plakobranchus</taxon>
    </lineage>
</organism>
<gene>
    <name evidence="2" type="ORF">PoB_006262500</name>
</gene>
<evidence type="ECO:0000313" key="2">
    <source>
        <dbReference type="EMBL" id="GFO36120.1"/>
    </source>
</evidence>
<comment type="caution">
    <text evidence="2">The sequence shown here is derived from an EMBL/GenBank/DDBJ whole genome shotgun (WGS) entry which is preliminary data.</text>
</comment>